<protein>
    <submittedName>
        <fullName evidence="1">Uncharacterized protein</fullName>
    </submittedName>
</protein>
<dbReference type="AlphaFoldDB" id="A0A6L8MSC5"/>
<comment type="caution">
    <text evidence="1">The sequence shown here is derived from an EMBL/GenBank/DDBJ whole genome shotgun (WGS) entry which is preliminary data.</text>
</comment>
<name>A0A6L8MSC5_9BURK</name>
<sequence length="157" mass="17728">MEKTVEYAFVLEAVHKRTLAFVAPLAGLEEHAAGDAIFGEDDLLFLVEFKVDRSSLKSEEELFYDYEGAREKMQNRDDHHFFVYAGHTPQCGQPMPALVAQTYFSGQPLPSAMGCFDGGLHPEIFKEYIQDLFDLKHPDGRRAIVESGVRAEICRRG</sequence>
<proteinExistence type="predicted"/>
<organism evidence="1 2">
    <name type="scientific">Duganella lactea</name>
    <dbReference type="NCBI Taxonomy" id="2692173"/>
    <lineage>
        <taxon>Bacteria</taxon>
        <taxon>Pseudomonadati</taxon>
        <taxon>Pseudomonadota</taxon>
        <taxon>Betaproteobacteria</taxon>
        <taxon>Burkholderiales</taxon>
        <taxon>Oxalobacteraceae</taxon>
        <taxon>Telluria group</taxon>
        <taxon>Duganella</taxon>
    </lineage>
</organism>
<accession>A0A6L8MSC5</accession>
<dbReference type="Proteomes" id="UP000474565">
    <property type="component" value="Unassembled WGS sequence"/>
</dbReference>
<evidence type="ECO:0000313" key="1">
    <source>
        <dbReference type="EMBL" id="MYM84909.1"/>
    </source>
</evidence>
<dbReference type="EMBL" id="WWCP01000042">
    <property type="protein sequence ID" value="MYM84909.1"/>
    <property type="molecule type" value="Genomic_DNA"/>
</dbReference>
<dbReference type="RefSeq" id="WP_161021319.1">
    <property type="nucleotide sequence ID" value="NZ_WWCP01000042.1"/>
</dbReference>
<reference evidence="1 2" key="1">
    <citation type="submission" date="2019-12" db="EMBL/GenBank/DDBJ databases">
        <title>Novel species isolated from a subtropical stream in China.</title>
        <authorList>
            <person name="Lu H."/>
        </authorList>
    </citation>
    <scope>NUCLEOTIDE SEQUENCE [LARGE SCALE GENOMIC DNA]</scope>
    <source>
        <strain evidence="1 2">FT50W</strain>
    </source>
</reference>
<gene>
    <name evidence="1" type="ORF">GTP44_23550</name>
</gene>
<evidence type="ECO:0000313" key="2">
    <source>
        <dbReference type="Proteomes" id="UP000474565"/>
    </source>
</evidence>